<evidence type="ECO:0000313" key="4">
    <source>
        <dbReference type="Proteomes" id="UP000283841"/>
    </source>
</evidence>
<evidence type="ECO:0000256" key="1">
    <source>
        <dbReference type="SAM" id="MobiDB-lite"/>
    </source>
</evidence>
<keyword evidence="2" id="KW-1133">Transmembrane helix</keyword>
<feature type="compositionally biased region" description="Polar residues" evidence="1">
    <location>
        <begin position="48"/>
        <end position="65"/>
    </location>
</feature>
<organism evidence="3 4">
    <name type="scientific">Byssochlamys spectabilis</name>
    <name type="common">Paecilomyces variotii</name>
    <dbReference type="NCBI Taxonomy" id="264951"/>
    <lineage>
        <taxon>Eukaryota</taxon>
        <taxon>Fungi</taxon>
        <taxon>Dikarya</taxon>
        <taxon>Ascomycota</taxon>
        <taxon>Pezizomycotina</taxon>
        <taxon>Eurotiomycetes</taxon>
        <taxon>Eurotiomycetidae</taxon>
        <taxon>Eurotiales</taxon>
        <taxon>Thermoascaceae</taxon>
        <taxon>Paecilomyces</taxon>
    </lineage>
</organism>
<dbReference type="GeneID" id="39594357"/>
<dbReference type="EMBL" id="RCNU01000014">
    <property type="protein sequence ID" value="RWQ92228.1"/>
    <property type="molecule type" value="Genomic_DNA"/>
</dbReference>
<proteinExistence type="predicted"/>
<keyword evidence="2" id="KW-0472">Membrane</keyword>
<sequence>MDEGAGKLRLYLVHNSCGRGPKLWAVMGVMIYPELWRTPRAVGRAPKNNRTQGAPKTAQKASSPPTYDRKESTCCWSLHPRSLFSTRDVSWKFPNSPRLIGPPSRNEHIIKSNNIQANNNTASHYATLNRWVSPPPEKRLLGFYVSAVCIVWVAVLTASIAVPLLQQ</sequence>
<dbReference type="VEuPathDB" id="FungiDB:C8Q69DRAFT_107169"/>
<feature type="transmembrane region" description="Helical" evidence="2">
    <location>
        <begin position="140"/>
        <end position="165"/>
    </location>
</feature>
<gene>
    <name evidence="3" type="ORF">C8Q69DRAFT_107169</name>
</gene>
<feature type="region of interest" description="Disordered" evidence="1">
    <location>
        <begin position="42"/>
        <end position="69"/>
    </location>
</feature>
<comment type="caution">
    <text evidence="3">The sequence shown here is derived from an EMBL/GenBank/DDBJ whole genome shotgun (WGS) entry which is preliminary data.</text>
</comment>
<reference evidence="3 4" key="1">
    <citation type="journal article" date="2018" name="Front. Microbiol.">
        <title>Genomic and genetic insights into a cosmopolitan fungus, Paecilomyces variotii (Eurotiales).</title>
        <authorList>
            <person name="Urquhart A.S."/>
            <person name="Mondo S.J."/>
            <person name="Makela M.R."/>
            <person name="Hane J.K."/>
            <person name="Wiebenga A."/>
            <person name="He G."/>
            <person name="Mihaltcheva S."/>
            <person name="Pangilinan J."/>
            <person name="Lipzen A."/>
            <person name="Barry K."/>
            <person name="de Vries R.P."/>
            <person name="Grigoriev I.V."/>
            <person name="Idnurm A."/>
        </authorList>
    </citation>
    <scope>NUCLEOTIDE SEQUENCE [LARGE SCALE GENOMIC DNA]</scope>
    <source>
        <strain evidence="3 4">CBS 101075</strain>
    </source>
</reference>
<name>A0A443HK60_BYSSP</name>
<accession>A0A443HK60</accession>
<dbReference type="Proteomes" id="UP000283841">
    <property type="component" value="Unassembled WGS sequence"/>
</dbReference>
<evidence type="ECO:0000313" key="3">
    <source>
        <dbReference type="EMBL" id="RWQ92228.1"/>
    </source>
</evidence>
<keyword evidence="2" id="KW-0812">Transmembrane</keyword>
<keyword evidence="4" id="KW-1185">Reference proteome</keyword>
<evidence type="ECO:0000256" key="2">
    <source>
        <dbReference type="SAM" id="Phobius"/>
    </source>
</evidence>
<dbReference type="AlphaFoldDB" id="A0A443HK60"/>
<dbReference type="RefSeq" id="XP_028481873.1">
    <property type="nucleotide sequence ID" value="XM_028625080.1"/>
</dbReference>
<protein>
    <submittedName>
        <fullName evidence="3">Uncharacterized protein</fullName>
    </submittedName>
</protein>